<keyword evidence="2" id="KW-0812">Transmembrane</keyword>
<evidence type="ECO:0000313" key="4">
    <source>
        <dbReference type="Proteomes" id="UP000642488"/>
    </source>
</evidence>
<comment type="caution">
    <text evidence="3">The sequence shown here is derived from an EMBL/GenBank/DDBJ whole genome shotgun (WGS) entry which is preliminary data.</text>
</comment>
<evidence type="ECO:0000313" key="3">
    <source>
        <dbReference type="EMBL" id="MBJ3762798.1"/>
    </source>
</evidence>
<keyword evidence="2" id="KW-0472">Membrane</keyword>
<dbReference type="EMBL" id="JAEKPD010000007">
    <property type="protein sequence ID" value="MBJ3762798.1"/>
    <property type="molecule type" value="Genomic_DNA"/>
</dbReference>
<dbReference type="AlphaFoldDB" id="A0A934MCH6"/>
<keyword evidence="2" id="KW-1133">Transmembrane helix</keyword>
<sequence>MSAPNTDVEKQSNRHKVPLVGMTMTVVWSALLLVALLVWISWNGNEPANDTPIDEEGAAATTTAQ</sequence>
<organism evidence="3 4">
    <name type="scientific">Palleronia pontilimi</name>
    <dbReference type="NCBI Taxonomy" id="1964209"/>
    <lineage>
        <taxon>Bacteria</taxon>
        <taxon>Pseudomonadati</taxon>
        <taxon>Pseudomonadota</taxon>
        <taxon>Alphaproteobacteria</taxon>
        <taxon>Rhodobacterales</taxon>
        <taxon>Roseobacteraceae</taxon>
        <taxon>Palleronia</taxon>
    </lineage>
</organism>
<reference evidence="3" key="1">
    <citation type="submission" date="2020-12" db="EMBL/GenBank/DDBJ databases">
        <title>Bacterial taxonomy.</title>
        <authorList>
            <person name="Pan X."/>
        </authorList>
    </citation>
    <scope>NUCLEOTIDE SEQUENCE</scope>
    <source>
        <strain evidence="3">KCTC 52957</strain>
    </source>
</reference>
<evidence type="ECO:0000256" key="1">
    <source>
        <dbReference type="SAM" id="MobiDB-lite"/>
    </source>
</evidence>
<proteinExistence type="predicted"/>
<accession>A0A934MCH6</accession>
<name>A0A934MCH6_9RHOB</name>
<protein>
    <submittedName>
        <fullName evidence="3">Uncharacterized protein</fullName>
    </submittedName>
</protein>
<evidence type="ECO:0000256" key="2">
    <source>
        <dbReference type="SAM" id="Phobius"/>
    </source>
</evidence>
<gene>
    <name evidence="3" type="ORF">ILP92_08575</name>
</gene>
<dbReference type="Proteomes" id="UP000642488">
    <property type="component" value="Unassembled WGS sequence"/>
</dbReference>
<dbReference type="RefSeq" id="WP_198915966.1">
    <property type="nucleotide sequence ID" value="NZ_JAEKPD010000007.1"/>
</dbReference>
<keyword evidence="4" id="KW-1185">Reference proteome</keyword>
<feature type="transmembrane region" description="Helical" evidence="2">
    <location>
        <begin position="19"/>
        <end position="42"/>
    </location>
</feature>
<feature type="region of interest" description="Disordered" evidence="1">
    <location>
        <begin position="46"/>
        <end position="65"/>
    </location>
</feature>